<gene>
    <name evidence="1" type="ORF">F0U60_32230</name>
</gene>
<protein>
    <recommendedName>
        <fullName evidence="3">DUSAM domain-containing protein</fullName>
    </recommendedName>
</protein>
<dbReference type="Proteomes" id="UP001611383">
    <property type="component" value="Chromosome"/>
</dbReference>
<evidence type="ECO:0000313" key="2">
    <source>
        <dbReference type="Proteomes" id="UP001611383"/>
    </source>
</evidence>
<proteinExistence type="predicted"/>
<name>A0ABY9WYQ3_9BACT</name>
<dbReference type="EMBL" id="CP043494">
    <property type="protein sequence ID" value="WNG48277.1"/>
    <property type="molecule type" value="Genomic_DNA"/>
</dbReference>
<sequence>MHEEIQPEGEPLRNAVRWIAARRAEQPQASLFKLINEAARRFDLTPLQEEFLLKELPPPRQEQE</sequence>
<accession>A0ABY9WYQ3</accession>
<dbReference type="RefSeq" id="WP_395805594.1">
    <property type="nucleotide sequence ID" value="NZ_CP043494.1"/>
</dbReference>
<organism evidence="1 2">
    <name type="scientific">Archangium minus</name>
    <dbReference type="NCBI Taxonomy" id="83450"/>
    <lineage>
        <taxon>Bacteria</taxon>
        <taxon>Pseudomonadati</taxon>
        <taxon>Myxococcota</taxon>
        <taxon>Myxococcia</taxon>
        <taxon>Myxococcales</taxon>
        <taxon>Cystobacterineae</taxon>
        <taxon>Archangiaceae</taxon>
        <taxon>Archangium</taxon>
    </lineage>
</organism>
<evidence type="ECO:0000313" key="1">
    <source>
        <dbReference type="EMBL" id="WNG48277.1"/>
    </source>
</evidence>
<evidence type="ECO:0008006" key="3">
    <source>
        <dbReference type="Google" id="ProtNLM"/>
    </source>
</evidence>
<reference evidence="1 2" key="1">
    <citation type="submission" date="2019-08" db="EMBL/GenBank/DDBJ databases">
        <title>Archangium and Cystobacter genomes.</title>
        <authorList>
            <person name="Chen I.-C.K."/>
            <person name="Wielgoss S."/>
        </authorList>
    </citation>
    <scope>NUCLEOTIDE SEQUENCE [LARGE SCALE GENOMIC DNA]</scope>
    <source>
        <strain evidence="1 2">Cbm 6</strain>
    </source>
</reference>
<keyword evidence="2" id="KW-1185">Reference proteome</keyword>